<accession>I6ZJM9</accession>
<gene>
    <name evidence="1" type="ordered locus">WEN_03145</name>
</gene>
<proteinExistence type="predicted"/>
<dbReference type="EMBL" id="CP003703">
    <property type="protein sequence ID" value="AFN65410.1"/>
    <property type="molecule type" value="Genomic_DNA"/>
</dbReference>
<organism evidence="1 2">
    <name type="scientific">Mycoplasma wenyonii (strain Massachusetts)</name>
    <name type="common">Eperythrozoon wenyonii</name>
    <dbReference type="NCBI Taxonomy" id="1197325"/>
    <lineage>
        <taxon>Bacteria</taxon>
        <taxon>Bacillati</taxon>
        <taxon>Mycoplasmatota</taxon>
        <taxon>Mollicutes</taxon>
        <taxon>Mycoplasmataceae</taxon>
        <taxon>Mycoplasma</taxon>
    </lineage>
</organism>
<dbReference type="PATRIC" id="fig|1197325.3.peg.681"/>
<keyword evidence="2" id="KW-1185">Reference proteome</keyword>
<name>I6ZJM9_MYCWM</name>
<dbReference type="AlphaFoldDB" id="I6ZJM9"/>
<evidence type="ECO:0000313" key="1">
    <source>
        <dbReference type="EMBL" id="AFN65410.1"/>
    </source>
</evidence>
<dbReference type="HOGENOM" id="CLU_064276_0_0_14"/>
<protein>
    <submittedName>
        <fullName evidence="1">Uncharacterized protein</fullName>
    </submittedName>
</protein>
<dbReference type="KEGG" id="mwe:WEN_03145"/>
<dbReference type="RefSeq" id="WP_014850119.1">
    <property type="nucleotide sequence ID" value="NC_018149.1"/>
</dbReference>
<reference evidence="1 2" key="1">
    <citation type="journal article" date="2012" name="J. Bacteriol.">
        <title>Complete genome sequence of Mycoplasma wenyonii strain Massachusetts.</title>
        <authorList>
            <person name="Dos Santos A.P."/>
            <person name="Guimaraes A.M."/>
            <person name="do Nascimento N.C."/>
            <person name="Sanmiguel P.J."/>
            <person name="Messick J.B."/>
        </authorList>
    </citation>
    <scope>NUCLEOTIDE SEQUENCE [LARGE SCALE GENOMIC DNA]</scope>
    <source>
        <strain evidence="1 2">Massachusetts</strain>
    </source>
</reference>
<dbReference type="Proteomes" id="UP000009005">
    <property type="component" value="Chromosome"/>
</dbReference>
<sequence length="283" mass="31597">MFFTSEWKRTEIGLIDKKGVKGALGLAKASWGGIGGGKESEKVRVEKITEEDMKKIWLVVAKGQKSIYLIPSVRSSVTNTGSWARGQCWPDEKKIWEGGVERISEWNESEREVWTKEESEKLKNTLKSGITIKRGGDLFIGGRNHKPSNVGDLAGWRSWKGMGWGEASWSFGTDGVGEKIVYKNTGILGGKDGNGICEQKRNGGRGYFPLDIEILGTNKWNETRGRIKKNQEQEIEISDKIAQVIGVRLDQVVISETGIGDGSESEINWEHVSRPSWTRELLK</sequence>
<evidence type="ECO:0000313" key="2">
    <source>
        <dbReference type="Proteomes" id="UP000009005"/>
    </source>
</evidence>